<protein>
    <submittedName>
        <fullName evidence="4">Podoplanin</fullName>
    </submittedName>
</protein>
<dbReference type="GO" id="GO:0016324">
    <property type="term" value="C:apical plasma membrane"/>
    <property type="evidence" value="ECO:0007669"/>
    <property type="project" value="TreeGrafter"/>
</dbReference>
<evidence type="ECO:0000256" key="3">
    <source>
        <dbReference type="SAM" id="SignalP"/>
    </source>
</evidence>
<gene>
    <name evidence="4" type="ORF">H671_2g6687</name>
</gene>
<feature type="region of interest" description="Disordered" evidence="1">
    <location>
        <begin position="51"/>
        <end position="125"/>
    </location>
</feature>
<dbReference type="EMBL" id="KE668778">
    <property type="protein sequence ID" value="ERE83471.1"/>
    <property type="molecule type" value="Genomic_DNA"/>
</dbReference>
<feature type="signal peptide" evidence="3">
    <location>
        <begin position="1"/>
        <end position="22"/>
    </location>
</feature>
<dbReference type="PANTHER" id="PTHR47390:SF1">
    <property type="entry name" value="PODOPLANIN"/>
    <property type="match status" value="1"/>
</dbReference>
<keyword evidence="3" id="KW-0732">Signal</keyword>
<dbReference type="GO" id="GO:0007165">
    <property type="term" value="P:signal transduction"/>
    <property type="evidence" value="ECO:0007669"/>
    <property type="project" value="TreeGrafter"/>
</dbReference>
<dbReference type="Proteomes" id="UP000030759">
    <property type="component" value="Unassembled WGS sequence"/>
</dbReference>
<dbReference type="GO" id="GO:1901731">
    <property type="term" value="P:positive regulation of platelet aggregation"/>
    <property type="evidence" value="ECO:0007669"/>
    <property type="project" value="TreeGrafter"/>
</dbReference>
<evidence type="ECO:0000256" key="1">
    <source>
        <dbReference type="SAM" id="MobiDB-lite"/>
    </source>
</evidence>
<accession>A0A061ICR7</accession>
<feature type="compositionally biased region" description="Polar residues" evidence="1">
    <location>
        <begin position="95"/>
        <end position="104"/>
    </location>
</feature>
<feature type="compositionally biased region" description="Basic and acidic residues" evidence="1">
    <location>
        <begin position="105"/>
        <end position="125"/>
    </location>
</feature>
<organism evidence="4 5">
    <name type="scientific">Cricetulus griseus</name>
    <name type="common">Chinese hamster</name>
    <name type="synonym">Cricetulus barabensis griseus</name>
    <dbReference type="NCBI Taxonomy" id="10029"/>
    <lineage>
        <taxon>Eukaryota</taxon>
        <taxon>Metazoa</taxon>
        <taxon>Chordata</taxon>
        <taxon>Craniata</taxon>
        <taxon>Vertebrata</taxon>
        <taxon>Euteleostomi</taxon>
        <taxon>Mammalia</taxon>
        <taxon>Eutheria</taxon>
        <taxon>Euarchontoglires</taxon>
        <taxon>Glires</taxon>
        <taxon>Rodentia</taxon>
        <taxon>Myomorpha</taxon>
        <taxon>Muroidea</taxon>
        <taxon>Cricetidae</taxon>
        <taxon>Cricetinae</taxon>
        <taxon>Cricetulus</taxon>
    </lineage>
</organism>
<reference evidence="5" key="1">
    <citation type="journal article" date="2013" name="Nat. Biotechnol.">
        <title>Chinese hamster genome sequenced from sorted chromosomes.</title>
        <authorList>
            <person name="Brinkrolf K."/>
            <person name="Rupp O."/>
            <person name="Laux H."/>
            <person name="Kollin F."/>
            <person name="Ernst W."/>
            <person name="Linke B."/>
            <person name="Kofler R."/>
            <person name="Romand S."/>
            <person name="Hesse F."/>
            <person name="Budach W.E."/>
            <person name="Galosy S."/>
            <person name="Muller D."/>
            <person name="Noll T."/>
            <person name="Wienberg J."/>
            <person name="Jostock T."/>
            <person name="Leonard M."/>
            <person name="Grillari J."/>
            <person name="Tauch A."/>
            <person name="Goesmann A."/>
            <person name="Helk B."/>
            <person name="Mott J.E."/>
            <person name="Puhler A."/>
            <person name="Borth N."/>
        </authorList>
    </citation>
    <scope>NUCLEOTIDE SEQUENCE [LARGE SCALE GENOMIC DNA]</scope>
    <source>
        <strain evidence="5">17A/GY</strain>
    </source>
</reference>
<dbReference type="GO" id="GO:0016323">
    <property type="term" value="C:basolateral plasma membrane"/>
    <property type="evidence" value="ECO:0007669"/>
    <property type="project" value="TreeGrafter"/>
</dbReference>
<feature type="transmembrane region" description="Helical" evidence="2">
    <location>
        <begin position="131"/>
        <end position="157"/>
    </location>
</feature>
<evidence type="ECO:0000313" key="4">
    <source>
        <dbReference type="EMBL" id="ERE83471.1"/>
    </source>
</evidence>
<proteinExistence type="predicted"/>
<dbReference type="PANTHER" id="PTHR47390">
    <property type="entry name" value="PODOPLANIN"/>
    <property type="match status" value="1"/>
</dbReference>
<keyword evidence="2" id="KW-0812">Transmembrane</keyword>
<evidence type="ECO:0000256" key="2">
    <source>
        <dbReference type="SAM" id="Phobius"/>
    </source>
</evidence>
<dbReference type="InterPro" id="IPR052684">
    <property type="entry name" value="Podoplanin_domain"/>
</dbReference>
<evidence type="ECO:0000313" key="5">
    <source>
        <dbReference type="Proteomes" id="UP000030759"/>
    </source>
</evidence>
<dbReference type="GO" id="GO:0007155">
    <property type="term" value="P:cell adhesion"/>
    <property type="evidence" value="ECO:0007669"/>
    <property type="project" value="TreeGrafter"/>
</dbReference>
<dbReference type="Pfam" id="PF05808">
    <property type="entry name" value="Podoplanin"/>
    <property type="match status" value="1"/>
</dbReference>
<sequence>MWTAPALFWVLGSAWLWHFAQGAAIGPLEDDIVTPGTRDGLVTPGLEDRIATTGATGRLDESTGKGPLVPHTKIPFEELPTPGTSDPDGEEHKSTTTVRMVTSHSADKETSHPNKDNTADETQTTDKRDGLAVVTLVGIIVGVLLAIGFVGVIIIVVMRKISGRFSVHGGQEKASSSLVLELQIQRELITAKLTRKIGYFCDPDINPHTYEHLIFDKEVGTGGVSPSPRKMENQLTVNLYHIQQICSKWRLPSIVYIFYLYFCVF</sequence>
<dbReference type="AlphaFoldDB" id="A0A061ICR7"/>
<dbReference type="GO" id="GO:0030027">
    <property type="term" value="C:lamellipodium"/>
    <property type="evidence" value="ECO:0007669"/>
    <property type="project" value="TreeGrafter"/>
</dbReference>
<keyword evidence="2" id="KW-0472">Membrane</keyword>
<feature type="chain" id="PRO_5001600695" evidence="3">
    <location>
        <begin position="23"/>
        <end position="265"/>
    </location>
</feature>
<dbReference type="GO" id="GO:0016477">
    <property type="term" value="P:cell migration"/>
    <property type="evidence" value="ECO:0007669"/>
    <property type="project" value="TreeGrafter"/>
</dbReference>
<name>A0A061ICR7_CRIGR</name>
<keyword evidence="2" id="KW-1133">Transmembrane helix</keyword>